<accession>A0A0G2Z6H1</accession>
<sequence length="182" mass="20617">MKSSVREFLVDINTFEDSKSLEITIDNPFDEIQCDGPISIELFLYKEKDSLIVSGKVSATVIEQCSRCLKPVKLPIDGVVEAIYVSHSKFFKETKKGPVEELENTFPLTEEILDLSDRIIEAIIVEIPQKVLCSESCRGLCPECGADLNENPQHSCEIPEKPQDKWHSLLYNLKESLNKENQ</sequence>
<protein>
    <submittedName>
        <fullName evidence="1">DNA-binding protein</fullName>
    </submittedName>
</protein>
<keyword evidence="2" id="KW-1185">Reference proteome</keyword>
<dbReference type="PANTHER" id="PTHR34374">
    <property type="entry name" value="LARGE RIBOSOMAL RNA SUBUNIT ACCUMULATION PROTEIN YCED HOMOLOG 1, CHLOROPLASTIC"/>
    <property type="match status" value="1"/>
</dbReference>
<dbReference type="OrthoDB" id="9790372at2"/>
<dbReference type="Proteomes" id="UP000035159">
    <property type="component" value="Chromosome"/>
</dbReference>
<evidence type="ECO:0000313" key="2">
    <source>
        <dbReference type="Proteomes" id="UP000035159"/>
    </source>
</evidence>
<dbReference type="Pfam" id="PF02620">
    <property type="entry name" value="YceD"/>
    <property type="match status" value="1"/>
</dbReference>
<dbReference type="STRING" id="1330330.IX53_04250"/>
<dbReference type="KEGG" id="kpf:IX53_04250"/>
<dbReference type="InterPro" id="IPR003772">
    <property type="entry name" value="YceD"/>
</dbReference>
<dbReference type="PATRIC" id="fig|1330330.3.peg.850"/>
<evidence type="ECO:0000313" key="1">
    <source>
        <dbReference type="EMBL" id="AKI97152.1"/>
    </source>
</evidence>
<dbReference type="PANTHER" id="PTHR34374:SF1">
    <property type="entry name" value="LARGE RIBOSOMAL RNA SUBUNIT ACCUMULATION PROTEIN YCED HOMOLOG 1, CHLOROPLASTIC"/>
    <property type="match status" value="1"/>
</dbReference>
<dbReference type="EMBL" id="CP011232">
    <property type="protein sequence ID" value="AKI97152.1"/>
    <property type="molecule type" value="Genomic_DNA"/>
</dbReference>
<dbReference type="GO" id="GO:0003677">
    <property type="term" value="F:DNA binding"/>
    <property type="evidence" value="ECO:0007669"/>
    <property type="project" value="UniProtKB-KW"/>
</dbReference>
<dbReference type="AlphaFoldDB" id="A0A0G2Z6H1"/>
<organism evidence="1 2">
    <name type="scientific">Kosmotoga pacifica</name>
    <dbReference type="NCBI Taxonomy" id="1330330"/>
    <lineage>
        <taxon>Bacteria</taxon>
        <taxon>Thermotogati</taxon>
        <taxon>Thermotogota</taxon>
        <taxon>Thermotogae</taxon>
        <taxon>Kosmotogales</taxon>
        <taxon>Kosmotogaceae</taxon>
        <taxon>Kosmotoga</taxon>
    </lineage>
</organism>
<gene>
    <name evidence="1" type="ORF">IX53_04250</name>
</gene>
<proteinExistence type="predicted"/>
<reference evidence="1 2" key="1">
    <citation type="submission" date="2015-04" db="EMBL/GenBank/DDBJ databases">
        <title>Complete Genome Sequence of Kosmotoga pacifica SLHLJ1.</title>
        <authorList>
            <person name="Jiang L.J."/>
            <person name="Shao Z.Z."/>
            <person name="Jebbar M."/>
        </authorList>
    </citation>
    <scope>NUCLEOTIDE SEQUENCE [LARGE SCALE GENOMIC DNA]</scope>
    <source>
        <strain evidence="1 2">SLHLJ1</strain>
    </source>
</reference>
<keyword evidence="1" id="KW-0238">DNA-binding</keyword>
<name>A0A0G2Z6H1_9BACT</name>